<name>A0A1K2HXS8_9HYPH</name>
<keyword evidence="6 9" id="KW-0413">Isomerase</keyword>
<dbReference type="InterPro" id="IPR001631">
    <property type="entry name" value="TopoI"/>
</dbReference>
<feature type="domain" description="DNA topoisomerase I catalytic core eukaryotic-type" evidence="7">
    <location>
        <begin position="85"/>
        <end position="283"/>
    </location>
</feature>
<dbReference type="OrthoDB" id="9778962at2"/>
<dbReference type="RefSeq" id="WP_072340358.1">
    <property type="nucleotide sequence ID" value="NZ_FPKU01000001.1"/>
</dbReference>
<dbReference type="EMBL" id="FPKU01000001">
    <property type="protein sequence ID" value="SFZ83154.1"/>
    <property type="molecule type" value="Genomic_DNA"/>
</dbReference>
<dbReference type="AlphaFoldDB" id="A0A1K2HXS8"/>
<dbReference type="SUPFAM" id="SSF56349">
    <property type="entry name" value="DNA breaking-rejoining enzymes"/>
    <property type="match status" value="1"/>
</dbReference>
<dbReference type="STRING" id="665118.SAMN02983003_1488"/>
<keyword evidence="5" id="KW-0238">DNA-binding</keyword>
<dbReference type="PROSITE" id="PS52038">
    <property type="entry name" value="TOPO_IB_2"/>
    <property type="match status" value="1"/>
</dbReference>
<reference evidence="9 10" key="1">
    <citation type="submission" date="2016-11" db="EMBL/GenBank/DDBJ databases">
        <authorList>
            <person name="Jaros S."/>
            <person name="Januszkiewicz K."/>
            <person name="Wedrychowicz H."/>
        </authorList>
    </citation>
    <scope>NUCLEOTIDE SEQUENCE [LARGE SCALE GENOMIC DNA]</scope>
    <source>
        <strain evidence="9 10">ATCC 23634</strain>
    </source>
</reference>
<evidence type="ECO:0000313" key="10">
    <source>
        <dbReference type="Proteomes" id="UP000183447"/>
    </source>
</evidence>
<evidence type="ECO:0000256" key="3">
    <source>
        <dbReference type="ARBA" id="ARBA00012891"/>
    </source>
</evidence>
<comment type="catalytic activity">
    <reaction evidence="1">
        <text>ATP-independent breakage of single-stranded DNA, followed by passage and rejoining.</text>
        <dbReference type="EC" id="5.6.2.1"/>
    </reaction>
</comment>
<evidence type="ECO:0000259" key="8">
    <source>
        <dbReference type="Pfam" id="PF21338"/>
    </source>
</evidence>
<dbReference type="InterPro" id="IPR011010">
    <property type="entry name" value="DNA_brk_join_enz"/>
</dbReference>
<gene>
    <name evidence="9" type="ORF">SAMN02983003_1488</name>
</gene>
<dbReference type="Gene3D" id="3.90.15.10">
    <property type="entry name" value="Topoisomerase I, Chain A, domain 3"/>
    <property type="match status" value="1"/>
</dbReference>
<dbReference type="GO" id="GO:0003677">
    <property type="term" value="F:DNA binding"/>
    <property type="evidence" value="ECO:0007669"/>
    <property type="project" value="UniProtKB-KW"/>
</dbReference>
<comment type="similarity">
    <text evidence="2">Belongs to the type IB topoisomerase family.</text>
</comment>
<dbReference type="Gene3D" id="1.10.132.120">
    <property type="match status" value="1"/>
</dbReference>
<accession>A0A1K2HXS8</accession>
<dbReference type="Gene3D" id="3.30.66.10">
    <property type="entry name" value="DNA topoisomerase I domain"/>
    <property type="match status" value="1"/>
</dbReference>
<dbReference type="Pfam" id="PF21338">
    <property type="entry name" value="Top1B_N_bact"/>
    <property type="match status" value="1"/>
</dbReference>
<evidence type="ECO:0000259" key="7">
    <source>
        <dbReference type="Pfam" id="PF01028"/>
    </source>
</evidence>
<proteinExistence type="inferred from homology"/>
<evidence type="ECO:0000313" key="9">
    <source>
        <dbReference type="EMBL" id="SFZ83154.1"/>
    </source>
</evidence>
<sequence>MRLKRIRRDQLALRRVRRGRGHVLVADDGSILREPELVARIKALGIPPAWQDVRVAHEPHAHIQACGTDAAGRIQYIYHGEWTVRRDRKKTRQLMALSEALPRIRRAVQRDLQAEAGSRLLAIAIGVALIDRTAMRVGRERYLATNGTRGAGTLYCRDVNVNGEEVCVTFPAKSGKTATYCFTDARLSAAIASILAIPGKRLLQWRDAEGKVHALNTSQINAYLREASGVPVTAKDFRTLHASAMAGEVLAAMEPATAERGRKKQMAEATRQVASFLQNTPAVCRASYIAPCLFTLFERGRLARLWTGETIARGGLRIREARLAAVLGAV</sequence>
<dbReference type="EC" id="5.6.2.1" evidence="3"/>
<protein>
    <recommendedName>
        <fullName evidence="3">DNA topoisomerase</fullName>
        <ecNumber evidence="3">5.6.2.1</ecNumber>
    </recommendedName>
</protein>
<dbReference type="InterPro" id="IPR013500">
    <property type="entry name" value="TopoI_cat_euk"/>
</dbReference>
<organism evidence="9 10">
    <name type="scientific">Devosia enhydra</name>
    <dbReference type="NCBI Taxonomy" id="665118"/>
    <lineage>
        <taxon>Bacteria</taxon>
        <taxon>Pseudomonadati</taxon>
        <taxon>Pseudomonadota</taxon>
        <taxon>Alphaproteobacteria</taxon>
        <taxon>Hyphomicrobiales</taxon>
        <taxon>Devosiaceae</taxon>
        <taxon>Devosia</taxon>
    </lineage>
</organism>
<dbReference type="GO" id="GO:0006265">
    <property type="term" value="P:DNA topological change"/>
    <property type="evidence" value="ECO:0007669"/>
    <property type="project" value="InterPro"/>
</dbReference>
<dbReference type="GO" id="GO:0003917">
    <property type="term" value="F:DNA topoisomerase type I (single strand cut, ATP-independent) activity"/>
    <property type="evidence" value="ECO:0007669"/>
    <property type="project" value="UniProtKB-EC"/>
</dbReference>
<evidence type="ECO:0000256" key="4">
    <source>
        <dbReference type="ARBA" id="ARBA00023029"/>
    </source>
</evidence>
<dbReference type="Pfam" id="PF01028">
    <property type="entry name" value="Topoisom_I"/>
    <property type="match status" value="1"/>
</dbReference>
<feature type="domain" description="DNA topoisomerase IB N-terminal" evidence="8">
    <location>
        <begin position="25"/>
        <end position="69"/>
    </location>
</feature>
<keyword evidence="4" id="KW-0799">Topoisomerase</keyword>
<evidence type="ECO:0000256" key="5">
    <source>
        <dbReference type="ARBA" id="ARBA00023125"/>
    </source>
</evidence>
<evidence type="ECO:0000256" key="1">
    <source>
        <dbReference type="ARBA" id="ARBA00000213"/>
    </source>
</evidence>
<dbReference type="Proteomes" id="UP000183447">
    <property type="component" value="Unassembled WGS sequence"/>
</dbReference>
<dbReference type="InterPro" id="IPR049331">
    <property type="entry name" value="Top1B_N_bact"/>
</dbReference>
<keyword evidence="10" id="KW-1185">Reference proteome</keyword>
<dbReference type="InterPro" id="IPR035447">
    <property type="entry name" value="DNA_topo_I_N_sf"/>
</dbReference>
<evidence type="ECO:0000256" key="2">
    <source>
        <dbReference type="ARBA" id="ARBA00006645"/>
    </source>
</evidence>
<dbReference type="PRINTS" id="PR00416">
    <property type="entry name" value="EUTPISMRASEI"/>
</dbReference>
<dbReference type="SUPFAM" id="SSF55869">
    <property type="entry name" value="DNA topoisomerase I domain"/>
    <property type="match status" value="1"/>
</dbReference>
<evidence type="ECO:0000256" key="6">
    <source>
        <dbReference type="ARBA" id="ARBA00023235"/>
    </source>
</evidence>
<dbReference type="InterPro" id="IPR014711">
    <property type="entry name" value="TopoI_cat_a-hlx-sub_euk"/>
</dbReference>